<feature type="transmembrane region" description="Helical" evidence="1">
    <location>
        <begin position="102"/>
        <end position="125"/>
    </location>
</feature>
<keyword evidence="1" id="KW-0472">Membrane</keyword>
<name>A0A3B0ULH1_9ZZZZ</name>
<feature type="transmembrane region" description="Helical" evidence="1">
    <location>
        <begin position="27"/>
        <end position="48"/>
    </location>
</feature>
<sequence length="368" mass="41071">MAPSSPTPLNEITFGQRTQITRGMKTAVILVALFLILLIAIIIYPITATTPTWMFAFQSNVYNATERLAPYFLVGLLGATVAMAELVSTFQTYPREALRTRWAWILIFVNVVAAVIALIVVRTTMSDMNEALQILSVGVGFQAIIRTRFVLAKRIGDDGEEGEVALNLGWLYDQFQNLARTQIDLELMNNRRTAVTRLLDYYPSLAELYDIAWYTITARATLSREEEELRKSDLEKLLDPKAPENFAKSSIALMILENGGQAYVELLLAQAMEGLMPEAMGMTLSKPTSADKLIWQLVEEFSLEELVMLAKKLTPPEKVLAYIIDAAKPDPEVNIANQKATIAHFMVQQIGVEPLQEAVGEANLPERE</sequence>
<accession>A0A3B0ULH1</accession>
<dbReference type="AlphaFoldDB" id="A0A3B0ULH1"/>
<feature type="transmembrane region" description="Helical" evidence="1">
    <location>
        <begin position="68"/>
        <end position="90"/>
    </location>
</feature>
<dbReference type="EMBL" id="UOEU01000310">
    <property type="protein sequence ID" value="VAW32001.1"/>
    <property type="molecule type" value="Genomic_DNA"/>
</dbReference>
<evidence type="ECO:0000313" key="2">
    <source>
        <dbReference type="EMBL" id="VAW32001.1"/>
    </source>
</evidence>
<reference evidence="2" key="1">
    <citation type="submission" date="2018-06" db="EMBL/GenBank/DDBJ databases">
        <authorList>
            <person name="Zhirakovskaya E."/>
        </authorList>
    </citation>
    <scope>NUCLEOTIDE SEQUENCE</scope>
</reference>
<proteinExistence type="predicted"/>
<keyword evidence="1" id="KW-0812">Transmembrane</keyword>
<gene>
    <name evidence="2" type="ORF">MNBD_CHLOROFLEXI01-2772</name>
</gene>
<evidence type="ECO:0000256" key="1">
    <source>
        <dbReference type="SAM" id="Phobius"/>
    </source>
</evidence>
<keyword evidence="1" id="KW-1133">Transmembrane helix</keyword>
<protein>
    <submittedName>
        <fullName evidence="2">Uncharacterized protein</fullName>
    </submittedName>
</protein>
<organism evidence="2">
    <name type="scientific">hydrothermal vent metagenome</name>
    <dbReference type="NCBI Taxonomy" id="652676"/>
    <lineage>
        <taxon>unclassified sequences</taxon>
        <taxon>metagenomes</taxon>
        <taxon>ecological metagenomes</taxon>
    </lineage>
</organism>